<reference evidence="2 3" key="1">
    <citation type="submission" date="2018-11" db="EMBL/GenBank/DDBJ databases">
        <title>Whole genome sequencing of Pantoea sp. RIT388.</title>
        <authorList>
            <person name="Gan H.M."/>
            <person name="Hudson A.O."/>
        </authorList>
    </citation>
    <scope>NUCLEOTIDE SEQUENCE [LARGE SCALE GENOMIC DNA]</scope>
    <source>
        <strain evidence="2 3">RIT388</strain>
    </source>
</reference>
<evidence type="ECO:0000259" key="1">
    <source>
        <dbReference type="Pfam" id="PF07110"/>
    </source>
</evidence>
<dbReference type="Proteomes" id="UP000281332">
    <property type="component" value="Unassembled WGS sequence"/>
</dbReference>
<dbReference type="EMBL" id="RMVG01000032">
    <property type="protein sequence ID" value="RPD93200.1"/>
    <property type="molecule type" value="Genomic_DNA"/>
</dbReference>
<feature type="domain" description="EthD" evidence="1">
    <location>
        <begin position="17"/>
        <end position="89"/>
    </location>
</feature>
<dbReference type="InterPro" id="IPR011008">
    <property type="entry name" value="Dimeric_a/b-barrel"/>
</dbReference>
<gene>
    <name evidence="2" type="ORF">BBB56_22650</name>
</gene>
<dbReference type="GO" id="GO:0016491">
    <property type="term" value="F:oxidoreductase activity"/>
    <property type="evidence" value="ECO:0007669"/>
    <property type="project" value="InterPro"/>
</dbReference>
<dbReference type="OrthoDB" id="5343971at2"/>
<dbReference type="Gene3D" id="3.30.70.100">
    <property type="match status" value="1"/>
</dbReference>
<protein>
    <submittedName>
        <fullName evidence="2">EthD family reductase</fullName>
    </submittedName>
</protein>
<name>A0A3N4NM82_9GAMM</name>
<dbReference type="NCBIfam" id="TIGR02118">
    <property type="entry name" value="EthD family reductase"/>
    <property type="match status" value="1"/>
</dbReference>
<proteinExistence type="predicted"/>
<evidence type="ECO:0000313" key="2">
    <source>
        <dbReference type="EMBL" id="RPD93200.1"/>
    </source>
</evidence>
<organism evidence="2 3">
    <name type="scientific">Candidatus Pantoea deserta</name>
    <dbReference type="NCBI Taxonomy" id="1869313"/>
    <lineage>
        <taxon>Bacteria</taxon>
        <taxon>Pseudomonadati</taxon>
        <taxon>Pseudomonadota</taxon>
        <taxon>Gammaproteobacteria</taxon>
        <taxon>Enterobacterales</taxon>
        <taxon>Erwiniaceae</taxon>
        <taxon>Pantoea</taxon>
    </lineage>
</organism>
<sequence length="101" mass="11371">MNPVTLYVTYQGDQDAHFDRSYYAKKHLPLVKASFTRYGLLSLSVFYPEMSQSGTIAICECVFRDDMAISAAFDSPEASAVMKDVVQFTRIVPVRLRAIPL</sequence>
<dbReference type="RefSeq" id="WP_123803132.1">
    <property type="nucleotide sequence ID" value="NZ_RMVG01000032.1"/>
</dbReference>
<evidence type="ECO:0000313" key="3">
    <source>
        <dbReference type="Proteomes" id="UP000281332"/>
    </source>
</evidence>
<dbReference type="SUPFAM" id="SSF54909">
    <property type="entry name" value="Dimeric alpha+beta barrel"/>
    <property type="match status" value="1"/>
</dbReference>
<accession>A0A3N4NM82</accession>
<dbReference type="AlphaFoldDB" id="A0A3N4NM82"/>
<dbReference type="PANTHER" id="PTHR40260">
    <property type="entry name" value="BLR8190 PROTEIN"/>
    <property type="match status" value="1"/>
</dbReference>
<dbReference type="PANTHER" id="PTHR40260:SF2">
    <property type="entry name" value="BLR8190 PROTEIN"/>
    <property type="match status" value="1"/>
</dbReference>
<comment type="caution">
    <text evidence="2">The sequence shown here is derived from an EMBL/GenBank/DDBJ whole genome shotgun (WGS) entry which is preliminary data.</text>
</comment>
<keyword evidence="3" id="KW-1185">Reference proteome</keyword>
<dbReference type="Pfam" id="PF07110">
    <property type="entry name" value="EthD"/>
    <property type="match status" value="1"/>
</dbReference>
<dbReference type="InterPro" id="IPR009799">
    <property type="entry name" value="EthD_dom"/>
</dbReference>